<comment type="caution">
    <text evidence="6">The sequence shown here is derived from an EMBL/GenBank/DDBJ whole genome shotgun (WGS) entry which is preliminary data.</text>
</comment>
<proteinExistence type="predicted"/>
<keyword evidence="3" id="KW-0804">Transcription</keyword>
<evidence type="ECO:0000256" key="3">
    <source>
        <dbReference type="ARBA" id="ARBA00023163"/>
    </source>
</evidence>
<sequence length="205" mass="21421">MAKGEAARVRILAAAEAAFAEQGFAGTSLRGIGAAIGMGNAALLHHFPNKRRLYAAVLQAIADELHAKLSQPVRGADLHGIAGGFLDWSVARPQAATLILRELLDNPVRAERARSWPMQPLMRQLEAAAARAARGGPMDGQDPMIIAFQVIGAIAYVTAGRRTIAALMETAPDTVIDRLRAALHAQIDAITAAPRAGAAATGGQP</sequence>
<keyword evidence="7" id="KW-1185">Reference proteome</keyword>
<accession>A0ABV7KTW5</accession>
<organism evidence="6 7">
    <name type="scientific">Marinibaculum pumilum</name>
    <dbReference type="NCBI Taxonomy" id="1766165"/>
    <lineage>
        <taxon>Bacteria</taxon>
        <taxon>Pseudomonadati</taxon>
        <taxon>Pseudomonadota</taxon>
        <taxon>Alphaproteobacteria</taxon>
        <taxon>Rhodospirillales</taxon>
        <taxon>Rhodospirillaceae</taxon>
        <taxon>Marinibaculum</taxon>
    </lineage>
</organism>
<dbReference type="SUPFAM" id="SSF48498">
    <property type="entry name" value="Tetracyclin repressor-like, C-terminal domain"/>
    <property type="match status" value="1"/>
</dbReference>
<feature type="DNA-binding region" description="H-T-H motif" evidence="4">
    <location>
        <begin position="28"/>
        <end position="47"/>
    </location>
</feature>
<evidence type="ECO:0000256" key="4">
    <source>
        <dbReference type="PROSITE-ProRule" id="PRU00335"/>
    </source>
</evidence>
<evidence type="ECO:0000259" key="5">
    <source>
        <dbReference type="PROSITE" id="PS50977"/>
    </source>
</evidence>
<dbReference type="PANTHER" id="PTHR30055">
    <property type="entry name" value="HTH-TYPE TRANSCRIPTIONAL REGULATOR RUTR"/>
    <property type="match status" value="1"/>
</dbReference>
<dbReference type="InterPro" id="IPR001647">
    <property type="entry name" value="HTH_TetR"/>
</dbReference>
<dbReference type="InterPro" id="IPR036271">
    <property type="entry name" value="Tet_transcr_reg_TetR-rel_C_sf"/>
</dbReference>
<dbReference type="Proteomes" id="UP001595528">
    <property type="component" value="Unassembled WGS sequence"/>
</dbReference>
<keyword evidence="2 4" id="KW-0238">DNA-binding</keyword>
<reference evidence="7" key="1">
    <citation type="journal article" date="2019" name="Int. J. Syst. Evol. Microbiol.">
        <title>The Global Catalogue of Microorganisms (GCM) 10K type strain sequencing project: providing services to taxonomists for standard genome sequencing and annotation.</title>
        <authorList>
            <consortium name="The Broad Institute Genomics Platform"/>
            <consortium name="The Broad Institute Genome Sequencing Center for Infectious Disease"/>
            <person name="Wu L."/>
            <person name="Ma J."/>
        </authorList>
    </citation>
    <scope>NUCLEOTIDE SEQUENCE [LARGE SCALE GENOMIC DNA]</scope>
    <source>
        <strain evidence="7">KCTC 42964</strain>
    </source>
</reference>
<evidence type="ECO:0000313" key="6">
    <source>
        <dbReference type="EMBL" id="MFC3225826.1"/>
    </source>
</evidence>
<dbReference type="Pfam" id="PF00440">
    <property type="entry name" value="TetR_N"/>
    <property type="match status" value="1"/>
</dbReference>
<dbReference type="EMBL" id="JBHRTR010000005">
    <property type="protein sequence ID" value="MFC3225826.1"/>
    <property type="molecule type" value="Genomic_DNA"/>
</dbReference>
<dbReference type="InterPro" id="IPR050109">
    <property type="entry name" value="HTH-type_TetR-like_transc_reg"/>
</dbReference>
<dbReference type="Gene3D" id="1.10.357.10">
    <property type="entry name" value="Tetracycline Repressor, domain 2"/>
    <property type="match status" value="1"/>
</dbReference>
<evidence type="ECO:0000313" key="7">
    <source>
        <dbReference type="Proteomes" id="UP001595528"/>
    </source>
</evidence>
<dbReference type="InterPro" id="IPR009057">
    <property type="entry name" value="Homeodomain-like_sf"/>
</dbReference>
<dbReference type="PANTHER" id="PTHR30055:SF234">
    <property type="entry name" value="HTH-TYPE TRANSCRIPTIONAL REGULATOR BETI"/>
    <property type="match status" value="1"/>
</dbReference>
<keyword evidence="1" id="KW-0805">Transcription regulation</keyword>
<dbReference type="PRINTS" id="PR00455">
    <property type="entry name" value="HTHTETR"/>
</dbReference>
<dbReference type="SUPFAM" id="SSF46689">
    <property type="entry name" value="Homeodomain-like"/>
    <property type="match status" value="1"/>
</dbReference>
<protein>
    <submittedName>
        <fullName evidence="6">TetR/AcrR family transcriptional regulator</fullName>
    </submittedName>
</protein>
<feature type="domain" description="HTH tetR-type" evidence="5">
    <location>
        <begin position="5"/>
        <end position="65"/>
    </location>
</feature>
<name>A0ABV7KTW5_9PROT</name>
<dbReference type="PROSITE" id="PS50977">
    <property type="entry name" value="HTH_TETR_2"/>
    <property type="match status" value="1"/>
</dbReference>
<gene>
    <name evidence="6" type="ORF">ACFOGJ_01195</name>
</gene>
<evidence type="ECO:0000256" key="2">
    <source>
        <dbReference type="ARBA" id="ARBA00023125"/>
    </source>
</evidence>
<evidence type="ECO:0000256" key="1">
    <source>
        <dbReference type="ARBA" id="ARBA00023015"/>
    </source>
</evidence>
<dbReference type="RefSeq" id="WP_379897561.1">
    <property type="nucleotide sequence ID" value="NZ_JBHRTR010000005.1"/>
</dbReference>